<dbReference type="EMBL" id="PDEQ01000002">
    <property type="protein sequence ID" value="PEN14145.1"/>
    <property type="molecule type" value="Genomic_DNA"/>
</dbReference>
<proteinExistence type="predicted"/>
<accession>A0A2A8CZP0</accession>
<feature type="transmembrane region" description="Helical" evidence="2">
    <location>
        <begin position="309"/>
        <end position="328"/>
    </location>
</feature>
<feature type="compositionally biased region" description="Acidic residues" evidence="1">
    <location>
        <begin position="83"/>
        <end position="92"/>
    </location>
</feature>
<gene>
    <name evidence="3" type="ORF">CRI94_03640</name>
</gene>
<keyword evidence="2" id="KW-0472">Membrane</keyword>
<dbReference type="RefSeq" id="WP_098074321.1">
    <property type="nucleotide sequence ID" value="NZ_PDEQ01000002.1"/>
</dbReference>
<evidence type="ECO:0000313" key="3">
    <source>
        <dbReference type="EMBL" id="PEN14145.1"/>
    </source>
</evidence>
<keyword evidence="4" id="KW-1185">Reference proteome</keyword>
<dbReference type="Proteomes" id="UP000220102">
    <property type="component" value="Unassembled WGS sequence"/>
</dbReference>
<dbReference type="Pfam" id="PF04087">
    <property type="entry name" value="DUF389"/>
    <property type="match status" value="1"/>
</dbReference>
<dbReference type="OrthoDB" id="9790659at2"/>
<dbReference type="PANTHER" id="PTHR20992">
    <property type="entry name" value="AT15442P-RELATED"/>
    <property type="match status" value="1"/>
</dbReference>
<feature type="transmembrane region" description="Helical" evidence="2">
    <location>
        <begin position="112"/>
        <end position="133"/>
    </location>
</feature>
<comment type="caution">
    <text evidence="3">The sequence shown here is derived from an EMBL/GenBank/DDBJ whole genome shotgun (WGS) entry which is preliminary data.</text>
</comment>
<keyword evidence="2" id="KW-1133">Transmembrane helix</keyword>
<protein>
    <submittedName>
        <fullName evidence="3">TIGR00341 family protein</fullName>
    </submittedName>
</protein>
<reference evidence="3 4" key="1">
    <citation type="submission" date="2017-10" db="EMBL/GenBank/DDBJ databases">
        <title>Draft genome of Longibacter Salinarum.</title>
        <authorList>
            <person name="Goh K.M."/>
            <person name="Shamsir M.S."/>
            <person name="Lim S.W."/>
        </authorList>
    </citation>
    <scope>NUCLEOTIDE SEQUENCE [LARGE SCALE GENOMIC DNA]</scope>
    <source>
        <strain evidence="3 4">KCTC 52045</strain>
    </source>
</reference>
<evidence type="ECO:0000256" key="1">
    <source>
        <dbReference type="SAM" id="MobiDB-lite"/>
    </source>
</evidence>
<evidence type="ECO:0000313" key="4">
    <source>
        <dbReference type="Proteomes" id="UP000220102"/>
    </source>
</evidence>
<feature type="transmembrane region" description="Helical" evidence="2">
    <location>
        <begin position="236"/>
        <end position="257"/>
    </location>
</feature>
<evidence type="ECO:0000256" key="2">
    <source>
        <dbReference type="SAM" id="Phobius"/>
    </source>
</evidence>
<dbReference type="InterPro" id="IPR005240">
    <property type="entry name" value="DUF389"/>
</dbReference>
<feature type="transmembrane region" description="Helical" evidence="2">
    <location>
        <begin position="210"/>
        <end position="229"/>
    </location>
</feature>
<feature type="transmembrane region" description="Helical" evidence="2">
    <location>
        <begin position="139"/>
        <end position="161"/>
    </location>
</feature>
<feature type="transmembrane region" description="Helical" evidence="2">
    <location>
        <begin position="173"/>
        <end position="195"/>
    </location>
</feature>
<keyword evidence="2" id="KW-0812">Transmembrane</keyword>
<dbReference type="AlphaFoldDB" id="A0A2A8CZP0"/>
<feature type="transmembrane region" description="Helical" evidence="2">
    <location>
        <begin position="263"/>
        <end position="289"/>
    </location>
</feature>
<dbReference type="PANTHER" id="PTHR20992:SF9">
    <property type="entry name" value="AT15442P-RELATED"/>
    <property type="match status" value="1"/>
</dbReference>
<feature type="region of interest" description="Disordered" evidence="1">
    <location>
        <begin position="79"/>
        <end position="99"/>
    </location>
</feature>
<sequence>MPTLRSVDIIQPPGQQPIVIPNDDFELIDHWQVDTTTGRHWTHVVLRSAQTEAFTDWVNNHVGEDVRIVWSAVEATHPRIDMENNDNGDGNEDNGTTSRIDREELYQYARESVGVSAVFLAMVVLSTVVAAGGMLRNNVAVVIGAMVIAPLIGPNIALALGTTLGDTALLRRAVSVNLAGVGLVLFMSMLLGAVVTIDASIPELASRTDVHMSDVALALAAGAAGTLAVTRGVSTALVGVMVAVALLPPLVACGLFLGSGQTALAGSAAVLTMTNVVCINLAGVSTFLVQGVRPRHWTEMEKARASTRVAMTLWVVMLLALGGLIWFLR</sequence>
<name>A0A2A8CZP0_9BACT</name>
<dbReference type="NCBIfam" id="TIGR00341">
    <property type="entry name" value="TIGR00341 family protein"/>
    <property type="match status" value="1"/>
</dbReference>
<organism evidence="3 4">
    <name type="scientific">Longibacter salinarum</name>
    <dbReference type="NCBI Taxonomy" id="1850348"/>
    <lineage>
        <taxon>Bacteria</taxon>
        <taxon>Pseudomonadati</taxon>
        <taxon>Rhodothermota</taxon>
        <taxon>Rhodothermia</taxon>
        <taxon>Rhodothermales</taxon>
        <taxon>Salisaetaceae</taxon>
        <taxon>Longibacter</taxon>
    </lineage>
</organism>